<evidence type="ECO:0000259" key="7">
    <source>
        <dbReference type="Pfam" id="PF00361"/>
    </source>
</evidence>
<feature type="transmembrane region" description="Helical" evidence="6">
    <location>
        <begin position="193"/>
        <end position="218"/>
    </location>
</feature>
<feature type="transmembrane region" description="Helical" evidence="6">
    <location>
        <begin position="259"/>
        <end position="281"/>
    </location>
</feature>
<evidence type="ECO:0000313" key="8">
    <source>
        <dbReference type="EMBL" id="SVA65328.1"/>
    </source>
</evidence>
<feature type="transmembrane region" description="Helical" evidence="6">
    <location>
        <begin position="96"/>
        <end position="113"/>
    </location>
</feature>
<dbReference type="PRINTS" id="PR01437">
    <property type="entry name" value="NUOXDRDTASE4"/>
</dbReference>
<evidence type="ECO:0000256" key="2">
    <source>
        <dbReference type="ARBA" id="ARBA00022475"/>
    </source>
</evidence>
<feature type="transmembrane region" description="Helical" evidence="6">
    <location>
        <begin position="119"/>
        <end position="140"/>
    </location>
</feature>
<dbReference type="GO" id="GO:0008137">
    <property type="term" value="F:NADH dehydrogenase (ubiquinone) activity"/>
    <property type="evidence" value="ECO:0007669"/>
    <property type="project" value="InterPro"/>
</dbReference>
<dbReference type="PANTHER" id="PTHR42703:SF1">
    <property type="entry name" value="NA(+)_H(+) ANTIPORTER SUBUNIT D1"/>
    <property type="match status" value="1"/>
</dbReference>
<dbReference type="EMBL" id="UINC01015532">
    <property type="protein sequence ID" value="SVA65328.1"/>
    <property type="molecule type" value="Genomic_DNA"/>
</dbReference>
<feature type="non-terminal residue" evidence="8">
    <location>
        <position position="391"/>
    </location>
</feature>
<keyword evidence="3 6" id="KW-0812">Transmembrane</keyword>
<feature type="transmembrane region" description="Helical" evidence="6">
    <location>
        <begin position="354"/>
        <end position="379"/>
    </location>
</feature>
<dbReference type="AlphaFoldDB" id="A0A381XKR5"/>
<feature type="domain" description="NADH:quinone oxidoreductase/Mrp antiporter transmembrane" evidence="7">
    <location>
        <begin position="116"/>
        <end position="390"/>
    </location>
</feature>
<dbReference type="PANTHER" id="PTHR42703">
    <property type="entry name" value="NADH DEHYDROGENASE"/>
    <property type="match status" value="1"/>
</dbReference>
<dbReference type="GO" id="GO:0005886">
    <property type="term" value="C:plasma membrane"/>
    <property type="evidence" value="ECO:0007669"/>
    <property type="project" value="UniProtKB-SubCell"/>
</dbReference>
<reference evidence="8" key="1">
    <citation type="submission" date="2018-05" db="EMBL/GenBank/DDBJ databases">
        <authorList>
            <person name="Lanie J.A."/>
            <person name="Ng W.-L."/>
            <person name="Kazmierczak K.M."/>
            <person name="Andrzejewski T.M."/>
            <person name="Davidsen T.M."/>
            <person name="Wayne K.J."/>
            <person name="Tettelin H."/>
            <person name="Glass J.I."/>
            <person name="Rusch D."/>
            <person name="Podicherti R."/>
            <person name="Tsui H.-C.T."/>
            <person name="Winkler M.E."/>
        </authorList>
    </citation>
    <scope>NUCLEOTIDE SEQUENCE</scope>
</reference>
<name>A0A381XKR5_9ZZZZ</name>
<gene>
    <name evidence="8" type="ORF">METZ01_LOCUS118182</name>
</gene>
<dbReference type="GO" id="GO:0042773">
    <property type="term" value="P:ATP synthesis coupled electron transport"/>
    <property type="evidence" value="ECO:0007669"/>
    <property type="project" value="InterPro"/>
</dbReference>
<protein>
    <recommendedName>
        <fullName evidence="7">NADH:quinone oxidoreductase/Mrp antiporter transmembrane domain-containing protein</fullName>
    </recommendedName>
</protein>
<dbReference type="Pfam" id="PF00361">
    <property type="entry name" value="Proton_antipo_M"/>
    <property type="match status" value="1"/>
</dbReference>
<feature type="transmembrane region" description="Helical" evidence="6">
    <location>
        <begin position="21"/>
        <end position="39"/>
    </location>
</feature>
<evidence type="ECO:0000256" key="5">
    <source>
        <dbReference type="ARBA" id="ARBA00023136"/>
    </source>
</evidence>
<feature type="transmembrane region" description="Helical" evidence="6">
    <location>
        <begin position="152"/>
        <end position="173"/>
    </location>
</feature>
<accession>A0A381XKR5</accession>
<evidence type="ECO:0000256" key="6">
    <source>
        <dbReference type="SAM" id="Phobius"/>
    </source>
</evidence>
<feature type="transmembrane region" description="Helical" evidence="6">
    <location>
        <begin position="230"/>
        <end position="253"/>
    </location>
</feature>
<evidence type="ECO:0000256" key="3">
    <source>
        <dbReference type="ARBA" id="ARBA00022692"/>
    </source>
</evidence>
<comment type="subcellular location">
    <subcellularLocation>
        <location evidence="1">Cell membrane</location>
        <topology evidence="1">Multi-pass membrane protein</topology>
    </subcellularLocation>
</comment>
<proteinExistence type="predicted"/>
<keyword evidence="4 6" id="KW-1133">Transmembrane helix</keyword>
<dbReference type="InterPro" id="IPR003918">
    <property type="entry name" value="NADH_UbQ_OxRdtase"/>
</dbReference>
<evidence type="ECO:0000256" key="4">
    <source>
        <dbReference type="ARBA" id="ARBA00022989"/>
    </source>
</evidence>
<dbReference type="InterPro" id="IPR001750">
    <property type="entry name" value="ND/Mrp_TM"/>
</dbReference>
<keyword evidence="2" id="KW-1003">Cell membrane</keyword>
<organism evidence="8">
    <name type="scientific">marine metagenome</name>
    <dbReference type="NCBI Taxonomy" id="408172"/>
    <lineage>
        <taxon>unclassified sequences</taxon>
        <taxon>metagenomes</taxon>
        <taxon>ecological metagenomes</taxon>
    </lineage>
</organism>
<dbReference type="InterPro" id="IPR050586">
    <property type="entry name" value="CPA3_Na-H_Antiporter_D"/>
</dbReference>
<feature type="transmembrane region" description="Helical" evidence="6">
    <location>
        <begin position="59"/>
        <end position="89"/>
    </location>
</feature>
<keyword evidence="5 6" id="KW-0472">Membrane</keyword>
<feature type="non-terminal residue" evidence="8">
    <location>
        <position position="1"/>
    </location>
</feature>
<feature type="transmembrane region" description="Helical" evidence="6">
    <location>
        <begin position="293"/>
        <end position="320"/>
    </location>
</feature>
<sequence length="391" mass="42274">VPLLGALVLIGFWGNVKLAKIVSLVTVLIVVVLAFHLLYKVWCEGILVTNLGDWDAPFGIVLVADLFAVLMVSVTALISLMSFTFVVLFHDTTRGNYIHPFLLMLLSGVNGVFMTGDLFNLFVFFEVTLLSSYALLVIGAKRIQIEAAFKYVVINVMASASLLIGIGLVYGEVGTLNMAHIAVRSAALENNGMLTVASMFLLTAFGVKSAIVPLHFWLPGAYTYISSGVAVFFGAVLTKVGVYSMIRIFGLALNYEHTLFQPIMLTIACLSILIGVLGALGQRDLRTILSWDVISQVGFMLLGLSLFTIGSVAASIFFMLQYMPTKAGLFLVSGLIERSSGTGNIYRLGGLSRIYPWVAGMFLIFAFSVSGIPPFAGFWAKLGLLQVSFAL</sequence>
<evidence type="ECO:0000256" key="1">
    <source>
        <dbReference type="ARBA" id="ARBA00004651"/>
    </source>
</evidence>